<dbReference type="Gene3D" id="3.40.720.10">
    <property type="entry name" value="Alkaline Phosphatase, subunit A"/>
    <property type="match status" value="1"/>
</dbReference>
<dbReference type="CDD" id="cd16144">
    <property type="entry name" value="ARS_like"/>
    <property type="match status" value="1"/>
</dbReference>
<accession>A0A0B7I2Y8</accession>
<dbReference type="AlphaFoldDB" id="A0A0B7I2Y8"/>
<keyword evidence="6" id="KW-0106">Calcium</keyword>
<feature type="domain" description="Sulfatase N-terminal" evidence="7">
    <location>
        <begin position="27"/>
        <end position="379"/>
    </location>
</feature>
<dbReference type="InterPro" id="IPR000917">
    <property type="entry name" value="Sulfatase_N"/>
</dbReference>
<comment type="cofactor">
    <cofactor evidence="1">
        <name>Ca(2+)</name>
        <dbReference type="ChEBI" id="CHEBI:29108"/>
    </cofactor>
</comment>
<keyword evidence="5" id="KW-0378">Hydrolase</keyword>
<evidence type="ECO:0000256" key="1">
    <source>
        <dbReference type="ARBA" id="ARBA00001913"/>
    </source>
</evidence>
<evidence type="ECO:0000313" key="8">
    <source>
        <dbReference type="EMBL" id="CEN48289.1"/>
    </source>
</evidence>
<organism evidence="8 9">
    <name type="scientific">Capnocytophaga canis</name>
    <dbReference type="NCBI Taxonomy" id="1848903"/>
    <lineage>
        <taxon>Bacteria</taxon>
        <taxon>Pseudomonadati</taxon>
        <taxon>Bacteroidota</taxon>
        <taxon>Flavobacteriia</taxon>
        <taxon>Flavobacteriales</taxon>
        <taxon>Flavobacteriaceae</taxon>
        <taxon>Capnocytophaga</taxon>
    </lineage>
</organism>
<dbReference type="GO" id="GO:0046872">
    <property type="term" value="F:metal ion binding"/>
    <property type="evidence" value="ECO:0007669"/>
    <property type="project" value="UniProtKB-KW"/>
</dbReference>
<keyword evidence="9" id="KW-1185">Reference proteome</keyword>
<evidence type="ECO:0000256" key="3">
    <source>
        <dbReference type="ARBA" id="ARBA00022723"/>
    </source>
</evidence>
<dbReference type="Proteomes" id="UP000045051">
    <property type="component" value="Unassembled WGS sequence"/>
</dbReference>
<evidence type="ECO:0000313" key="9">
    <source>
        <dbReference type="Proteomes" id="UP000045051"/>
    </source>
</evidence>
<evidence type="ECO:0000256" key="5">
    <source>
        <dbReference type="ARBA" id="ARBA00022801"/>
    </source>
</evidence>
<gene>
    <name evidence="8" type="ORF">CCAND38_580008</name>
</gene>
<evidence type="ECO:0000259" key="7">
    <source>
        <dbReference type="Pfam" id="PF00884"/>
    </source>
</evidence>
<comment type="similarity">
    <text evidence="2">Belongs to the sulfatase family.</text>
</comment>
<dbReference type="InterPro" id="IPR050738">
    <property type="entry name" value="Sulfatase"/>
</dbReference>
<evidence type="ECO:0000256" key="2">
    <source>
        <dbReference type="ARBA" id="ARBA00008779"/>
    </source>
</evidence>
<evidence type="ECO:0000256" key="6">
    <source>
        <dbReference type="ARBA" id="ARBA00022837"/>
    </source>
</evidence>
<dbReference type="EMBL" id="CDOI01000171">
    <property type="protein sequence ID" value="CEN48289.1"/>
    <property type="molecule type" value="Genomic_DNA"/>
</dbReference>
<protein>
    <submittedName>
        <fullName evidence="8">Arylsulfatase A family protein</fullName>
    </submittedName>
</protein>
<keyword evidence="4" id="KW-0732">Signal</keyword>
<dbReference type="InterPro" id="IPR024607">
    <property type="entry name" value="Sulfatase_CS"/>
</dbReference>
<evidence type="ECO:0000256" key="4">
    <source>
        <dbReference type="ARBA" id="ARBA00022729"/>
    </source>
</evidence>
<dbReference type="InterPro" id="IPR017850">
    <property type="entry name" value="Alkaline_phosphatase_core_sf"/>
</dbReference>
<keyword evidence="3" id="KW-0479">Metal-binding</keyword>
<name>A0A0B7I2Y8_9FLAO</name>
<sequence length="512" mass="57928">MKKLYILSIIAFLPILFLRCNKTETPPNIVLFVVDDMGWQDTSVDFFEQTTDFNHMYETPNMERLARQGMKFTQAYATPICSPSRVSLFTGTNAARHQVTNWTLLRDTSTDQKDTLLTYPEWNVNGIATESGIPRTFVSTTLPQLLQKSGYHNIHIGKAHFAAKDTPCENPINMGFHVNVGGHAAGGLKSYEGVDNFGNDTIQKNIFAVPHLEEFHGKDIFVTEALTQKAIEKLQKRPKEKPFFLYMSHYAIHVPIMGDKRFVNKYLDKGMHPVEAKYASLIEGMDKSLGDLMNFLEQEELSENTIIIFISDNGGLDAWARGLSKNSANHPLASGKGSLKEGGIRIPFLVSWKGKIIGNQTNNNIVSIEDIFPSLLEICNIEKENIIQTIDGKSFVNQLFTPTKNIPERNLYWHLPNNWFGYNRTLGLGASSAIRKGNYKLIYYHDSQDFELYNITTDISEKHNIATENQTKTEELAHDLANYLREAKAQMPTVQITGKQVPYPDEVINKKP</sequence>
<dbReference type="Pfam" id="PF00884">
    <property type="entry name" value="Sulfatase"/>
    <property type="match status" value="1"/>
</dbReference>
<proteinExistence type="inferred from homology"/>
<reference evidence="8 9" key="1">
    <citation type="submission" date="2015-01" db="EMBL/GenBank/DDBJ databases">
        <authorList>
            <person name="MANFREDI Pablo"/>
        </authorList>
    </citation>
    <scope>NUCLEOTIDE SEQUENCE [LARGE SCALE GENOMIC DNA]</scope>
    <source>
        <strain evidence="8 9">CcD38</strain>
    </source>
</reference>
<dbReference type="Gene3D" id="3.30.1120.10">
    <property type="match status" value="1"/>
</dbReference>
<dbReference type="SUPFAM" id="SSF53649">
    <property type="entry name" value="Alkaline phosphatase-like"/>
    <property type="match status" value="1"/>
</dbReference>
<dbReference type="PANTHER" id="PTHR42693">
    <property type="entry name" value="ARYLSULFATASE FAMILY MEMBER"/>
    <property type="match status" value="1"/>
</dbReference>
<dbReference type="GO" id="GO:0004065">
    <property type="term" value="F:arylsulfatase activity"/>
    <property type="evidence" value="ECO:0007669"/>
    <property type="project" value="TreeGrafter"/>
</dbReference>
<dbReference type="PANTHER" id="PTHR42693:SF42">
    <property type="entry name" value="ARYLSULFATASE G"/>
    <property type="match status" value="1"/>
</dbReference>
<dbReference type="PROSITE" id="PS00523">
    <property type="entry name" value="SULFATASE_1"/>
    <property type="match status" value="1"/>
</dbReference>